<dbReference type="Pfam" id="PF13410">
    <property type="entry name" value="GST_C_2"/>
    <property type="match status" value="1"/>
</dbReference>
<dbReference type="GO" id="GO:0004364">
    <property type="term" value="F:glutathione transferase activity"/>
    <property type="evidence" value="ECO:0007669"/>
    <property type="project" value="TreeGrafter"/>
</dbReference>
<dbReference type="SUPFAM" id="SSF47616">
    <property type="entry name" value="GST C-terminal domain-like"/>
    <property type="match status" value="1"/>
</dbReference>
<sequence>MQLVGRFLSPFVRRVAATLNLYGLEFTSLPLATTTDGAAIAGYNPVGRVPSLILEDGEVLVDSNAILDHLDEVMGEAALTPHAGAERRLVLRATAIGVGVMEKTVQAYYETARRPEALRWAEGAANLQAQAQGGFAALEAMAEGDFLCLGRLTQADVTAVVALDFAAKVLPALVEGSYPRLHALSARLNADARVGNTAFKG</sequence>
<dbReference type="Proteomes" id="UP000553193">
    <property type="component" value="Unassembled WGS sequence"/>
</dbReference>
<dbReference type="EMBL" id="JACIDJ010000008">
    <property type="protein sequence ID" value="MBB3900131.1"/>
    <property type="molecule type" value="Genomic_DNA"/>
</dbReference>
<proteinExistence type="predicted"/>
<evidence type="ECO:0000313" key="3">
    <source>
        <dbReference type="Proteomes" id="UP000553193"/>
    </source>
</evidence>
<keyword evidence="3" id="KW-1185">Reference proteome</keyword>
<dbReference type="GO" id="GO:0006559">
    <property type="term" value="P:L-phenylalanine catabolic process"/>
    <property type="evidence" value="ECO:0007669"/>
    <property type="project" value="TreeGrafter"/>
</dbReference>
<dbReference type="PROSITE" id="PS50404">
    <property type="entry name" value="GST_NTER"/>
    <property type="match status" value="1"/>
</dbReference>
<dbReference type="SUPFAM" id="SSF52833">
    <property type="entry name" value="Thioredoxin-like"/>
    <property type="match status" value="1"/>
</dbReference>
<dbReference type="GO" id="GO:0006749">
    <property type="term" value="P:glutathione metabolic process"/>
    <property type="evidence" value="ECO:0007669"/>
    <property type="project" value="TreeGrafter"/>
</dbReference>
<dbReference type="Pfam" id="PF13409">
    <property type="entry name" value="GST_N_2"/>
    <property type="match status" value="1"/>
</dbReference>
<dbReference type="GO" id="GO:0016034">
    <property type="term" value="F:maleylacetoacetate isomerase activity"/>
    <property type="evidence" value="ECO:0007669"/>
    <property type="project" value="TreeGrafter"/>
</dbReference>
<dbReference type="RefSeq" id="WP_184386363.1">
    <property type="nucleotide sequence ID" value="NZ_JACIDJ010000008.1"/>
</dbReference>
<accession>A0A840AGB9</accession>
<feature type="domain" description="GST N-terminal" evidence="1">
    <location>
        <begin position="1"/>
        <end position="78"/>
    </location>
</feature>
<reference evidence="2 3" key="1">
    <citation type="submission" date="2020-08" db="EMBL/GenBank/DDBJ databases">
        <title>Genomic Encyclopedia of Type Strains, Phase IV (KMG-IV): sequencing the most valuable type-strain genomes for metagenomic binning, comparative biology and taxonomic classification.</title>
        <authorList>
            <person name="Goeker M."/>
        </authorList>
    </citation>
    <scope>NUCLEOTIDE SEQUENCE [LARGE SCALE GENOMIC DNA]</scope>
    <source>
        <strain evidence="2 3">DSM 19979</strain>
    </source>
</reference>
<evidence type="ECO:0000259" key="1">
    <source>
        <dbReference type="PROSITE" id="PS50404"/>
    </source>
</evidence>
<dbReference type="Gene3D" id="3.40.30.10">
    <property type="entry name" value="Glutaredoxin"/>
    <property type="match status" value="1"/>
</dbReference>
<keyword evidence="2" id="KW-0808">Transferase</keyword>
<evidence type="ECO:0000313" key="2">
    <source>
        <dbReference type="EMBL" id="MBB3900131.1"/>
    </source>
</evidence>
<dbReference type="InterPro" id="IPR036249">
    <property type="entry name" value="Thioredoxin-like_sf"/>
</dbReference>
<dbReference type="AlphaFoldDB" id="A0A840AGB9"/>
<dbReference type="Gene3D" id="1.20.1050.10">
    <property type="match status" value="1"/>
</dbReference>
<gene>
    <name evidence="2" type="ORF">GGQ83_003601</name>
</gene>
<dbReference type="InterPro" id="IPR036282">
    <property type="entry name" value="Glutathione-S-Trfase_C_sf"/>
</dbReference>
<organism evidence="2 3">
    <name type="scientific">Roseococcus suduntuyensis</name>
    <dbReference type="NCBI Taxonomy" id="455361"/>
    <lineage>
        <taxon>Bacteria</taxon>
        <taxon>Pseudomonadati</taxon>
        <taxon>Pseudomonadota</taxon>
        <taxon>Alphaproteobacteria</taxon>
        <taxon>Acetobacterales</taxon>
        <taxon>Roseomonadaceae</taxon>
        <taxon>Roseococcus</taxon>
    </lineage>
</organism>
<name>A0A840AGB9_9PROT</name>
<dbReference type="InterPro" id="IPR004045">
    <property type="entry name" value="Glutathione_S-Trfase_N"/>
</dbReference>
<dbReference type="PANTHER" id="PTHR42673">
    <property type="entry name" value="MALEYLACETOACETATE ISOMERASE"/>
    <property type="match status" value="1"/>
</dbReference>
<comment type="caution">
    <text evidence="2">The sequence shown here is derived from an EMBL/GenBank/DDBJ whole genome shotgun (WGS) entry which is preliminary data.</text>
</comment>
<protein>
    <submittedName>
        <fullName evidence="2">Glutathione S-transferase</fullName>
    </submittedName>
</protein>
<dbReference type="PANTHER" id="PTHR42673:SF21">
    <property type="entry name" value="GLUTATHIONE S-TRANSFERASE YFCF"/>
    <property type="match status" value="1"/>
</dbReference>